<evidence type="ECO:0000256" key="4">
    <source>
        <dbReference type="SAM" id="MobiDB-lite"/>
    </source>
</evidence>
<evidence type="ECO:0000256" key="2">
    <source>
        <dbReference type="ARBA" id="ARBA00022771"/>
    </source>
</evidence>
<dbReference type="STRING" id="644352.J3PLF3"/>
<dbReference type="GeneID" id="20354880"/>
<keyword evidence="2" id="KW-0863">Zinc-finger</keyword>
<dbReference type="GO" id="GO:0016925">
    <property type="term" value="P:protein sumoylation"/>
    <property type="evidence" value="ECO:0007669"/>
    <property type="project" value="TreeGrafter"/>
</dbReference>
<dbReference type="InterPro" id="IPR004181">
    <property type="entry name" value="Znf_MIZ"/>
</dbReference>
<keyword evidence="3" id="KW-0862">Zinc</keyword>
<evidence type="ECO:0000256" key="3">
    <source>
        <dbReference type="ARBA" id="ARBA00022833"/>
    </source>
</evidence>
<dbReference type="GO" id="GO:0008270">
    <property type="term" value="F:zinc ion binding"/>
    <property type="evidence" value="ECO:0007669"/>
    <property type="project" value="UniProtKB-KW"/>
</dbReference>
<dbReference type="PANTHER" id="PTHR10782">
    <property type="entry name" value="ZINC FINGER MIZ DOMAIN-CONTAINING PROTEIN"/>
    <property type="match status" value="1"/>
</dbReference>
<evidence type="ECO:0000259" key="5">
    <source>
        <dbReference type="Pfam" id="PF02891"/>
    </source>
</evidence>
<reference evidence="6" key="3">
    <citation type="submission" date="2010-09" db="EMBL/GenBank/DDBJ databases">
        <title>Annotation of Gaeumannomyces graminis var. tritici R3-111a-1.</title>
        <authorList>
            <consortium name="The Broad Institute Genome Sequencing Platform"/>
            <person name="Ma L.-J."/>
            <person name="Dead R."/>
            <person name="Young S.K."/>
            <person name="Zeng Q."/>
            <person name="Gargeya S."/>
            <person name="Fitzgerald M."/>
            <person name="Haas B."/>
            <person name="Abouelleil A."/>
            <person name="Alvarado L."/>
            <person name="Arachchi H.M."/>
            <person name="Berlin A."/>
            <person name="Brown A."/>
            <person name="Chapman S.B."/>
            <person name="Chen Z."/>
            <person name="Dunbar C."/>
            <person name="Freedman E."/>
            <person name="Gearin G."/>
            <person name="Gellesch M."/>
            <person name="Goldberg J."/>
            <person name="Griggs A."/>
            <person name="Gujja S."/>
            <person name="Heiman D."/>
            <person name="Howarth C."/>
            <person name="Larson L."/>
            <person name="Lui A."/>
            <person name="MacDonald P.J.P."/>
            <person name="Mehta T."/>
            <person name="Montmayeur A."/>
            <person name="Murphy C."/>
            <person name="Neiman D."/>
            <person name="Pearson M."/>
            <person name="Priest M."/>
            <person name="Roberts A."/>
            <person name="Saif S."/>
            <person name="Shea T."/>
            <person name="Shenoy N."/>
            <person name="Sisk P."/>
            <person name="Stolte C."/>
            <person name="Sykes S."/>
            <person name="Yandava C."/>
            <person name="Wortman J."/>
            <person name="Nusbaum C."/>
            <person name="Birren B."/>
        </authorList>
    </citation>
    <scope>NUCLEOTIDE SEQUENCE</scope>
    <source>
        <strain evidence="6">R3-111a-1</strain>
    </source>
</reference>
<dbReference type="PANTHER" id="PTHR10782:SF4">
    <property type="entry name" value="TONALLI, ISOFORM E"/>
    <property type="match status" value="1"/>
</dbReference>
<dbReference type="InterPro" id="IPR013083">
    <property type="entry name" value="Znf_RING/FYVE/PHD"/>
</dbReference>
<accession>J3PLF3</accession>
<evidence type="ECO:0000313" key="8">
    <source>
        <dbReference type="Proteomes" id="UP000006039"/>
    </source>
</evidence>
<dbReference type="Pfam" id="PF02891">
    <property type="entry name" value="zf-MIZ"/>
    <property type="match status" value="1"/>
</dbReference>
<dbReference type="Proteomes" id="UP000006039">
    <property type="component" value="Unassembled WGS sequence"/>
</dbReference>
<dbReference type="eggNOG" id="KOG2169">
    <property type="taxonomic scope" value="Eukaryota"/>
</dbReference>
<keyword evidence="1" id="KW-0479">Metal-binding</keyword>
<feature type="region of interest" description="Disordered" evidence="4">
    <location>
        <begin position="124"/>
        <end position="167"/>
    </location>
</feature>
<reference evidence="7" key="5">
    <citation type="submission" date="2018-04" db="UniProtKB">
        <authorList>
            <consortium name="EnsemblFungi"/>
        </authorList>
    </citation>
    <scope>IDENTIFICATION</scope>
    <source>
        <strain evidence="7">R3-111a-1</strain>
    </source>
</reference>
<dbReference type="Gene3D" id="3.30.40.10">
    <property type="entry name" value="Zinc/RING finger domain, C3HC4 (zinc finger)"/>
    <property type="match status" value="1"/>
</dbReference>
<dbReference type="EMBL" id="GL385793">
    <property type="protein sequence ID" value="EJT68001.1"/>
    <property type="molecule type" value="Genomic_DNA"/>
</dbReference>
<gene>
    <name evidence="7" type="primary">20354880</name>
    <name evidence="6" type="ORF">GGTG_14422</name>
</gene>
<dbReference type="RefSeq" id="XP_009230611.1">
    <property type="nucleotide sequence ID" value="XM_009232347.1"/>
</dbReference>
<evidence type="ECO:0000256" key="1">
    <source>
        <dbReference type="ARBA" id="ARBA00022723"/>
    </source>
</evidence>
<dbReference type="GO" id="GO:0061665">
    <property type="term" value="F:SUMO ligase activity"/>
    <property type="evidence" value="ECO:0007669"/>
    <property type="project" value="TreeGrafter"/>
</dbReference>
<proteinExistence type="predicted"/>
<feature type="domain" description="SP-RING-type" evidence="5">
    <location>
        <begin position="14"/>
        <end position="49"/>
    </location>
</feature>
<dbReference type="OrthoDB" id="27975at2759"/>
<name>J3PLF3_GAET3</name>
<dbReference type="EnsemblFungi" id="EJT68001">
    <property type="protein sequence ID" value="EJT68001"/>
    <property type="gene ID" value="GGTG_14422"/>
</dbReference>
<keyword evidence="8" id="KW-1185">Reference proteome</keyword>
<feature type="compositionally biased region" description="Acidic residues" evidence="4">
    <location>
        <begin position="136"/>
        <end position="145"/>
    </location>
</feature>
<dbReference type="VEuPathDB" id="FungiDB:GGTG_14422"/>
<reference evidence="7" key="4">
    <citation type="journal article" date="2015" name="G3 (Bethesda)">
        <title>Genome sequences of three phytopathogenic species of the Magnaporthaceae family of fungi.</title>
        <authorList>
            <person name="Okagaki L.H."/>
            <person name="Nunes C.C."/>
            <person name="Sailsbery J."/>
            <person name="Clay B."/>
            <person name="Brown D."/>
            <person name="John T."/>
            <person name="Oh Y."/>
            <person name="Young N."/>
            <person name="Fitzgerald M."/>
            <person name="Haas B.J."/>
            <person name="Zeng Q."/>
            <person name="Young S."/>
            <person name="Adiconis X."/>
            <person name="Fan L."/>
            <person name="Levin J.Z."/>
            <person name="Mitchell T.K."/>
            <person name="Okubara P.A."/>
            <person name="Farman M.L."/>
            <person name="Kohn L.M."/>
            <person name="Birren B."/>
            <person name="Ma L.-J."/>
            <person name="Dean R.A."/>
        </authorList>
    </citation>
    <scope>NUCLEOTIDE SEQUENCE</scope>
    <source>
        <strain evidence="7">R3-111a-1</strain>
    </source>
</reference>
<protein>
    <recommendedName>
        <fullName evidence="5">SP-RING-type domain-containing protein</fullName>
    </recommendedName>
</protein>
<reference evidence="8" key="1">
    <citation type="submission" date="2010-07" db="EMBL/GenBank/DDBJ databases">
        <title>The genome sequence of Gaeumannomyces graminis var. tritici strain R3-111a-1.</title>
        <authorList>
            <consortium name="The Broad Institute Genome Sequencing Platform"/>
            <person name="Ma L.-J."/>
            <person name="Dead R."/>
            <person name="Young S."/>
            <person name="Zeng Q."/>
            <person name="Koehrsen M."/>
            <person name="Alvarado L."/>
            <person name="Berlin A."/>
            <person name="Chapman S.B."/>
            <person name="Chen Z."/>
            <person name="Freedman E."/>
            <person name="Gellesch M."/>
            <person name="Goldberg J."/>
            <person name="Griggs A."/>
            <person name="Gujja S."/>
            <person name="Heilman E.R."/>
            <person name="Heiman D."/>
            <person name="Hepburn T."/>
            <person name="Howarth C."/>
            <person name="Jen D."/>
            <person name="Larson L."/>
            <person name="Mehta T."/>
            <person name="Neiman D."/>
            <person name="Pearson M."/>
            <person name="Roberts A."/>
            <person name="Saif S."/>
            <person name="Shea T."/>
            <person name="Shenoy N."/>
            <person name="Sisk P."/>
            <person name="Stolte C."/>
            <person name="Sykes S."/>
            <person name="Walk T."/>
            <person name="White J."/>
            <person name="Yandava C."/>
            <person name="Haas B."/>
            <person name="Nusbaum C."/>
            <person name="Birren B."/>
        </authorList>
    </citation>
    <scope>NUCLEOTIDE SEQUENCE [LARGE SCALE GENOMIC DNA]</scope>
    <source>
        <strain evidence="8">R3-111a-1</strain>
    </source>
</reference>
<sequence length="187" mass="20917">MVVTEELPIDLADPFSAIMFETPVRGATCTHLECFDLSNWLETRERKPQSRKCISHQADVCEATCRWRIFEPTLVDRWRCPIKSCFGDARPCSLVVDGFLLGVRKELESTGRLNARSIRVSADGSWKPVPDRNDDVNDVNDDSGSDGDCKAKAAPSRRSKSKPARATFTSSMYPDVRALHPLLTDLT</sequence>
<reference evidence="6" key="2">
    <citation type="submission" date="2010-07" db="EMBL/GenBank/DDBJ databases">
        <authorList>
            <consortium name="The Broad Institute Genome Sequencing Platform"/>
            <consortium name="Broad Institute Genome Sequencing Center for Infectious Disease"/>
            <person name="Ma L.-J."/>
            <person name="Dead R."/>
            <person name="Young S."/>
            <person name="Zeng Q."/>
            <person name="Koehrsen M."/>
            <person name="Alvarado L."/>
            <person name="Berlin A."/>
            <person name="Chapman S.B."/>
            <person name="Chen Z."/>
            <person name="Freedman E."/>
            <person name="Gellesch M."/>
            <person name="Goldberg J."/>
            <person name="Griggs A."/>
            <person name="Gujja S."/>
            <person name="Heilman E.R."/>
            <person name="Heiman D."/>
            <person name="Hepburn T."/>
            <person name="Howarth C."/>
            <person name="Jen D."/>
            <person name="Larson L."/>
            <person name="Mehta T."/>
            <person name="Neiman D."/>
            <person name="Pearson M."/>
            <person name="Roberts A."/>
            <person name="Saif S."/>
            <person name="Shea T."/>
            <person name="Shenoy N."/>
            <person name="Sisk P."/>
            <person name="Stolte C."/>
            <person name="Sykes S."/>
            <person name="Walk T."/>
            <person name="White J."/>
            <person name="Yandava C."/>
            <person name="Haas B."/>
            <person name="Nusbaum C."/>
            <person name="Birren B."/>
        </authorList>
    </citation>
    <scope>NUCLEOTIDE SEQUENCE</scope>
    <source>
        <strain evidence="6">R3-111a-1</strain>
    </source>
</reference>
<dbReference type="GO" id="GO:0000785">
    <property type="term" value="C:chromatin"/>
    <property type="evidence" value="ECO:0007669"/>
    <property type="project" value="TreeGrafter"/>
</dbReference>
<evidence type="ECO:0000313" key="6">
    <source>
        <dbReference type="EMBL" id="EJT68001.1"/>
    </source>
</evidence>
<dbReference type="HOGENOM" id="CLU_034312_0_1_1"/>
<organism evidence="6">
    <name type="scientific">Gaeumannomyces tritici (strain R3-111a-1)</name>
    <name type="common">Wheat and barley take-all root rot fungus</name>
    <name type="synonym">Gaeumannomyces graminis var. tritici</name>
    <dbReference type="NCBI Taxonomy" id="644352"/>
    <lineage>
        <taxon>Eukaryota</taxon>
        <taxon>Fungi</taxon>
        <taxon>Dikarya</taxon>
        <taxon>Ascomycota</taxon>
        <taxon>Pezizomycotina</taxon>
        <taxon>Sordariomycetes</taxon>
        <taxon>Sordariomycetidae</taxon>
        <taxon>Magnaporthales</taxon>
        <taxon>Magnaporthaceae</taxon>
        <taxon>Gaeumannomyces</taxon>
    </lineage>
</organism>
<evidence type="ECO:0000313" key="7">
    <source>
        <dbReference type="EnsemblFungi" id="EJT68001"/>
    </source>
</evidence>
<dbReference type="AlphaFoldDB" id="J3PLF3"/>